<evidence type="ECO:0000256" key="1">
    <source>
        <dbReference type="SAM" id="SignalP"/>
    </source>
</evidence>
<dbReference type="EMBL" id="VBOS01000389">
    <property type="protein sequence ID" value="TMQ51077.1"/>
    <property type="molecule type" value="Genomic_DNA"/>
</dbReference>
<accession>A0A538SI74</accession>
<organism evidence="3 4">
    <name type="scientific">Eiseniibacteriota bacterium</name>
    <dbReference type="NCBI Taxonomy" id="2212470"/>
    <lineage>
        <taxon>Bacteria</taxon>
        <taxon>Candidatus Eiseniibacteriota</taxon>
    </lineage>
</organism>
<dbReference type="PANTHER" id="PTHR38075">
    <property type="entry name" value="DUF4139 DOMAIN-CONTAINING PROTEIN"/>
    <property type="match status" value="1"/>
</dbReference>
<evidence type="ECO:0000259" key="2">
    <source>
        <dbReference type="Pfam" id="PF13598"/>
    </source>
</evidence>
<feature type="chain" id="PRO_5022072067" description="DUF4139 domain-containing protein" evidence="1">
    <location>
        <begin position="28"/>
        <end position="452"/>
    </location>
</feature>
<reference evidence="3 4" key="1">
    <citation type="journal article" date="2019" name="Nat. Microbiol.">
        <title>Mediterranean grassland soil C-N compound turnover is dependent on rainfall and depth, and is mediated by genomically divergent microorganisms.</title>
        <authorList>
            <person name="Diamond S."/>
            <person name="Andeer P.F."/>
            <person name="Li Z."/>
            <person name="Crits-Christoph A."/>
            <person name="Burstein D."/>
            <person name="Anantharaman K."/>
            <person name="Lane K.R."/>
            <person name="Thomas B.C."/>
            <person name="Pan C."/>
            <person name="Northen T.R."/>
            <person name="Banfield J.F."/>
        </authorList>
    </citation>
    <scope>NUCLEOTIDE SEQUENCE [LARGE SCALE GENOMIC DNA]</scope>
    <source>
        <strain evidence="3">WS_2</strain>
    </source>
</reference>
<dbReference type="PANTHER" id="PTHR38075:SF1">
    <property type="entry name" value="DUF4139 DOMAIN-CONTAINING PROTEIN"/>
    <property type="match status" value="1"/>
</dbReference>
<evidence type="ECO:0000313" key="3">
    <source>
        <dbReference type="EMBL" id="TMQ51077.1"/>
    </source>
</evidence>
<dbReference type="Proteomes" id="UP000317716">
    <property type="component" value="Unassembled WGS sequence"/>
</dbReference>
<comment type="caution">
    <text evidence="3">The sequence shown here is derived from an EMBL/GenBank/DDBJ whole genome shotgun (WGS) entry which is preliminary data.</text>
</comment>
<dbReference type="AlphaFoldDB" id="A0A538SI74"/>
<dbReference type="Pfam" id="PF13598">
    <property type="entry name" value="DUF4139"/>
    <property type="match status" value="1"/>
</dbReference>
<protein>
    <recommendedName>
        <fullName evidence="2">DUF4139 domain-containing protein</fullName>
    </recommendedName>
</protein>
<keyword evidence="1" id="KW-0732">Signal</keyword>
<proteinExistence type="predicted"/>
<dbReference type="InterPro" id="IPR037291">
    <property type="entry name" value="DUF4139"/>
</dbReference>
<feature type="domain" description="DUF4139" evidence="2">
    <location>
        <begin position="177"/>
        <end position="409"/>
    </location>
</feature>
<feature type="signal peptide" evidence="1">
    <location>
        <begin position="1"/>
        <end position="27"/>
    </location>
</feature>
<gene>
    <name evidence="3" type="ORF">E6K72_10825</name>
</gene>
<name>A0A538SI74_UNCEI</name>
<evidence type="ECO:0000313" key="4">
    <source>
        <dbReference type="Proteomes" id="UP000317716"/>
    </source>
</evidence>
<sequence>MSSSWLAIVLIPAAVVASSAVPGAATAAGPRVTIYTRDLGFVRETRTLDLGGARDTVRIEDVPARLDFSSARLAPAGDLKLTRLAWRYDVASGDVLIDRAVGRRVRVTSRGDRATEGTLVSADGSWLVVRADDGALNTVARQALETVRLANPAGDMALRPALEAVLEGGKRGRIQADLSYLTGGLSWSAEHVCVRRGESGATWSAGVTVQNETGRDFVDATLKLVAGEPRREQPMPQPVVERAMATLKMADAGGAALGEQAFADYHLYTLDRPATLRDRESQRLTLIEPRAVKVVPRYLYRGGAPGVAAQLVVTNEAASGLGVPLPAGRVRFYEADATGDLQFTGETSIAHTAEGEKLTLDVGQAFDLAAERHETRQRRISDREREYSVEIKLRNRKKDAVTIVVEESVGGDWEVLEKTHEFIRKDANTLEFRIPVAAGKETMLGYTARVRY</sequence>